<proteinExistence type="predicted"/>
<feature type="region of interest" description="Disordered" evidence="1">
    <location>
        <begin position="113"/>
        <end position="138"/>
    </location>
</feature>
<evidence type="ECO:0000256" key="1">
    <source>
        <dbReference type="SAM" id="MobiDB-lite"/>
    </source>
</evidence>
<gene>
    <name evidence="2" type="ORF">ATANTOWER_025957</name>
</gene>
<organism evidence="2 3">
    <name type="scientific">Ataeniobius toweri</name>
    <dbReference type="NCBI Taxonomy" id="208326"/>
    <lineage>
        <taxon>Eukaryota</taxon>
        <taxon>Metazoa</taxon>
        <taxon>Chordata</taxon>
        <taxon>Craniata</taxon>
        <taxon>Vertebrata</taxon>
        <taxon>Euteleostomi</taxon>
        <taxon>Actinopterygii</taxon>
        <taxon>Neopterygii</taxon>
        <taxon>Teleostei</taxon>
        <taxon>Neoteleostei</taxon>
        <taxon>Acanthomorphata</taxon>
        <taxon>Ovalentaria</taxon>
        <taxon>Atherinomorphae</taxon>
        <taxon>Cyprinodontiformes</taxon>
        <taxon>Goodeidae</taxon>
        <taxon>Ataeniobius</taxon>
    </lineage>
</organism>
<dbReference type="EMBL" id="JAHUTI010065085">
    <property type="protein sequence ID" value="MED6253289.1"/>
    <property type="molecule type" value="Genomic_DNA"/>
</dbReference>
<dbReference type="Proteomes" id="UP001345963">
    <property type="component" value="Unassembled WGS sequence"/>
</dbReference>
<sequence length="138" mass="15543">MELAAAQHRQKEAEIQLVTLQGELKETRQKLANLTEAQDKSEVHAREELKRSSGKSINSESKEGTNRGRVRGLYRLGGEKVESKSQNQVIKNIIADNFIIDCKGVARHSLRNVTNEDQDGADDQSNESRRVITSERSR</sequence>
<accession>A0ABU7BUJ7</accession>
<feature type="region of interest" description="Disordered" evidence="1">
    <location>
        <begin position="33"/>
        <end position="71"/>
    </location>
</feature>
<keyword evidence="3" id="KW-1185">Reference proteome</keyword>
<reference evidence="2 3" key="1">
    <citation type="submission" date="2021-07" db="EMBL/GenBank/DDBJ databases">
        <authorList>
            <person name="Palmer J.M."/>
        </authorList>
    </citation>
    <scope>NUCLEOTIDE SEQUENCE [LARGE SCALE GENOMIC DNA]</scope>
    <source>
        <strain evidence="2 3">AT_MEX2019</strain>
        <tissue evidence="2">Muscle</tissue>
    </source>
</reference>
<feature type="compositionally biased region" description="Basic and acidic residues" evidence="1">
    <location>
        <begin position="37"/>
        <end position="51"/>
    </location>
</feature>
<protein>
    <submittedName>
        <fullName evidence="2">Uncharacterized protein</fullName>
    </submittedName>
</protein>
<feature type="compositionally biased region" description="Basic and acidic residues" evidence="1">
    <location>
        <begin position="126"/>
        <end position="138"/>
    </location>
</feature>
<comment type="caution">
    <text evidence="2">The sequence shown here is derived from an EMBL/GenBank/DDBJ whole genome shotgun (WGS) entry which is preliminary data.</text>
</comment>
<feature type="compositionally biased region" description="Acidic residues" evidence="1">
    <location>
        <begin position="116"/>
        <end position="125"/>
    </location>
</feature>
<name>A0ABU7BUJ7_9TELE</name>
<evidence type="ECO:0000313" key="3">
    <source>
        <dbReference type="Proteomes" id="UP001345963"/>
    </source>
</evidence>
<evidence type="ECO:0000313" key="2">
    <source>
        <dbReference type="EMBL" id="MED6253289.1"/>
    </source>
</evidence>